<comment type="similarity">
    <text evidence="1">Belongs to the 'phage' integrase family.</text>
</comment>
<dbReference type="AlphaFoldDB" id="A0A5C6DS65"/>
<dbReference type="OrthoDB" id="9801717at2"/>
<dbReference type="InterPro" id="IPR010998">
    <property type="entry name" value="Integrase_recombinase_N"/>
</dbReference>
<proteinExistence type="inferred from homology"/>
<dbReference type="GO" id="GO:0003677">
    <property type="term" value="F:DNA binding"/>
    <property type="evidence" value="ECO:0007669"/>
    <property type="project" value="UniProtKB-UniRule"/>
</dbReference>
<feature type="domain" description="Core-binding (CB)" evidence="7">
    <location>
        <begin position="6"/>
        <end position="88"/>
    </location>
</feature>
<dbReference type="GO" id="GO:0015074">
    <property type="term" value="P:DNA integration"/>
    <property type="evidence" value="ECO:0007669"/>
    <property type="project" value="UniProtKB-KW"/>
</dbReference>
<evidence type="ECO:0000256" key="5">
    <source>
        <dbReference type="PROSITE-ProRule" id="PRU01248"/>
    </source>
</evidence>
<keyword evidence="9" id="KW-1185">Reference proteome</keyword>
<dbReference type="InterPro" id="IPR044068">
    <property type="entry name" value="CB"/>
</dbReference>
<evidence type="ECO:0000256" key="3">
    <source>
        <dbReference type="ARBA" id="ARBA00023125"/>
    </source>
</evidence>
<name>A0A5C6DS65_9BACT</name>
<dbReference type="InterPro" id="IPR011010">
    <property type="entry name" value="DNA_brk_join_enz"/>
</dbReference>
<protein>
    <submittedName>
        <fullName evidence="8">Tyrosine recombinase XerC</fullName>
    </submittedName>
</protein>
<comment type="caution">
    <text evidence="8">The sequence shown here is derived from an EMBL/GenBank/DDBJ whole genome shotgun (WGS) entry which is preliminary data.</text>
</comment>
<dbReference type="InterPro" id="IPR002104">
    <property type="entry name" value="Integrase_catalytic"/>
</dbReference>
<dbReference type="RefSeq" id="WP_146600770.1">
    <property type="nucleotide sequence ID" value="NZ_SJPY01000005.1"/>
</dbReference>
<dbReference type="PANTHER" id="PTHR30349">
    <property type="entry name" value="PHAGE INTEGRASE-RELATED"/>
    <property type="match status" value="1"/>
</dbReference>
<dbReference type="EMBL" id="SJPY01000005">
    <property type="protein sequence ID" value="TWU40163.1"/>
    <property type="molecule type" value="Genomic_DNA"/>
</dbReference>
<gene>
    <name evidence="8" type="primary">xerC_3</name>
    <name evidence="8" type="ORF">Q31b_35080</name>
</gene>
<dbReference type="Gene3D" id="1.10.443.10">
    <property type="entry name" value="Intergrase catalytic core"/>
    <property type="match status" value="1"/>
</dbReference>
<dbReference type="Proteomes" id="UP000315471">
    <property type="component" value="Unassembled WGS sequence"/>
</dbReference>
<dbReference type="InterPro" id="IPR050090">
    <property type="entry name" value="Tyrosine_recombinase_XerCD"/>
</dbReference>
<dbReference type="PROSITE" id="PS51898">
    <property type="entry name" value="TYR_RECOMBINASE"/>
    <property type="match status" value="1"/>
</dbReference>
<keyword evidence="4" id="KW-0233">DNA recombination</keyword>
<dbReference type="InterPro" id="IPR013762">
    <property type="entry name" value="Integrase-like_cat_sf"/>
</dbReference>
<evidence type="ECO:0000259" key="6">
    <source>
        <dbReference type="PROSITE" id="PS51898"/>
    </source>
</evidence>
<keyword evidence="3 5" id="KW-0238">DNA-binding</keyword>
<dbReference type="SUPFAM" id="SSF56349">
    <property type="entry name" value="DNA breaking-rejoining enzymes"/>
    <property type="match status" value="1"/>
</dbReference>
<accession>A0A5C6DS65</accession>
<keyword evidence="2" id="KW-0229">DNA integration</keyword>
<sequence length="266" mass="30947">MTPYRKRLCPLTKRLAEDMKIRNMADRTIDAYTYHAAKFADFIKKPLDRVTPEDVRSFQLYLIETRKLAYSSFNQAVCALRFLYTHSIRVPWPVTMVPFGKRPKTLPVVLGRQEVDELLRCTKNLKQRTFITTLYATGMRFSEAANLRIEDIDSKRMQIHITHGKGAKQRQVPLSPRLLKELREYWIQYKPPSLLFPGKKPGSTFTPKMVYAESDYKELCEYLDREYGIGYEDWYAESAVESAMKSPPEPLLSSCTLRDCVRAPTL</sequence>
<evidence type="ECO:0000259" key="7">
    <source>
        <dbReference type="PROSITE" id="PS51900"/>
    </source>
</evidence>
<evidence type="ECO:0000256" key="4">
    <source>
        <dbReference type="ARBA" id="ARBA00023172"/>
    </source>
</evidence>
<evidence type="ECO:0000313" key="8">
    <source>
        <dbReference type="EMBL" id="TWU40163.1"/>
    </source>
</evidence>
<dbReference type="InterPro" id="IPR004107">
    <property type="entry name" value="Integrase_SAM-like_N"/>
</dbReference>
<dbReference type="Pfam" id="PF00589">
    <property type="entry name" value="Phage_integrase"/>
    <property type="match status" value="1"/>
</dbReference>
<organism evidence="8 9">
    <name type="scientific">Novipirellula aureliae</name>
    <dbReference type="NCBI Taxonomy" id="2527966"/>
    <lineage>
        <taxon>Bacteria</taxon>
        <taxon>Pseudomonadati</taxon>
        <taxon>Planctomycetota</taxon>
        <taxon>Planctomycetia</taxon>
        <taxon>Pirellulales</taxon>
        <taxon>Pirellulaceae</taxon>
        <taxon>Novipirellula</taxon>
    </lineage>
</organism>
<evidence type="ECO:0000256" key="1">
    <source>
        <dbReference type="ARBA" id="ARBA00008857"/>
    </source>
</evidence>
<dbReference type="PANTHER" id="PTHR30349:SF64">
    <property type="entry name" value="PROPHAGE INTEGRASE INTD-RELATED"/>
    <property type="match status" value="1"/>
</dbReference>
<dbReference type="Pfam" id="PF13495">
    <property type="entry name" value="Phage_int_SAM_4"/>
    <property type="match status" value="1"/>
</dbReference>
<reference evidence="8 9" key="1">
    <citation type="submission" date="2019-02" db="EMBL/GenBank/DDBJ databases">
        <title>Deep-cultivation of Planctomycetes and their phenomic and genomic characterization uncovers novel biology.</title>
        <authorList>
            <person name="Wiegand S."/>
            <person name="Jogler M."/>
            <person name="Boedeker C."/>
            <person name="Pinto D."/>
            <person name="Vollmers J."/>
            <person name="Rivas-Marin E."/>
            <person name="Kohn T."/>
            <person name="Peeters S.H."/>
            <person name="Heuer A."/>
            <person name="Rast P."/>
            <person name="Oberbeckmann S."/>
            <person name="Bunk B."/>
            <person name="Jeske O."/>
            <person name="Meyerdierks A."/>
            <person name="Storesund J.E."/>
            <person name="Kallscheuer N."/>
            <person name="Luecker S."/>
            <person name="Lage O.M."/>
            <person name="Pohl T."/>
            <person name="Merkel B.J."/>
            <person name="Hornburger P."/>
            <person name="Mueller R.-W."/>
            <person name="Bruemmer F."/>
            <person name="Labrenz M."/>
            <person name="Spormann A.M."/>
            <person name="Op Den Camp H."/>
            <person name="Overmann J."/>
            <person name="Amann R."/>
            <person name="Jetten M.S.M."/>
            <person name="Mascher T."/>
            <person name="Medema M.H."/>
            <person name="Devos D.P."/>
            <person name="Kaster A.-K."/>
            <person name="Ovreas L."/>
            <person name="Rohde M."/>
            <person name="Galperin M.Y."/>
            <person name="Jogler C."/>
        </authorList>
    </citation>
    <scope>NUCLEOTIDE SEQUENCE [LARGE SCALE GENOMIC DNA]</scope>
    <source>
        <strain evidence="8 9">Q31b</strain>
    </source>
</reference>
<evidence type="ECO:0000256" key="2">
    <source>
        <dbReference type="ARBA" id="ARBA00022908"/>
    </source>
</evidence>
<dbReference type="PROSITE" id="PS51900">
    <property type="entry name" value="CB"/>
    <property type="match status" value="1"/>
</dbReference>
<dbReference type="Gene3D" id="1.10.150.130">
    <property type="match status" value="1"/>
</dbReference>
<feature type="domain" description="Tyr recombinase" evidence="6">
    <location>
        <begin position="105"/>
        <end position="266"/>
    </location>
</feature>
<evidence type="ECO:0000313" key="9">
    <source>
        <dbReference type="Proteomes" id="UP000315471"/>
    </source>
</evidence>
<dbReference type="GO" id="GO:0006310">
    <property type="term" value="P:DNA recombination"/>
    <property type="evidence" value="ECO:0007669"/>
    <property type="project" value="UniProtKB-KW"/>
</dbReference>